<dbReference type="GO" id="GO:0047372">
    <property type="term" value="F:monoacylglycerol lipase activity"/>
    <property type="evidence" value="ECO:0007669"/>
    <property type="project" value="TreeGrafter"/>
</dbReference>
<dbReference type="PANTHER" id="PTHR43798">
    <property type="entry name" value="MONOACYLGLYCEROL LIPASE"/>
    <property type="match status" value="1"/>
</dbReference>
<dbReference type="Proteomes" id="UP000253307">
    <property type="component" value="Unassembled WGS sequence"/>
</dbReference>
<dbReference type="InterPro" id="IPR000073">
    <property type="entry name" value="AB_hydrolase_1"/>
</dbReference>
<dbReference type="PANTHER" id="PTHR43798:SF33">
    <property type="entry name" value="HYDROLASE, PUTATIVE (AFU_ORTHOLOGUE AFUA_2G14860)-RELATED"/>
    <property type="match status" value="1"/>
</dbReference>
<dbReference type="InterPro" id="IPR050266">
    <property type="entry name" value="AB_hydrolase_sf"/>
</dbReference>
<keyword evidence="2" id="KW-0378">Hydrolase</keyword>
<dbReference type="AlphaFoldDB" id="A0A368BXT1"/>
<evidence type="ECO:0000313" key="3">
    <source>
        <dbReference type="Proteomes" id="UP000253307"/>
    </source>
</evidence>
<dbReference type="EMBL" id="QOPE01000007">
    <property type="protein sequence ID" value="RCL42083.1"/>
    <property type="molecule type" value="Genomic_DNA"/>
</dbReference>
<accession>A0A368BXT1</accession>
<dbReference type="Pfam" id="PF12697">
    <property type="entry name" value="Abhydrolase_6"/>
    <property type="match status" value="1"/>
</dbReference>
<comment type="caution">
    <text evidence="2">The sequence shown here is derived from an EMBL/GenBank/DDBJ whole genome shotgun (WGS) entry which is preliminary data.</text>
</comment>
<dbReference type="Gene3D" id="3.40.50.1820">
    <property type="entry name" value="alpha/beta hydrolase"/>
    <property type="match status" value="1"/>
</dbReference>
<gene>
    <name evidence="2" type="ORF">DBW96_01535</name>
</gene>
<reference evidence="2 3" key="1">
    <citation type="journal article" date="2018" name="Microbiome">
        <title>Fine metagenomic profile of the Mediterranean stratified and mixed water columns revealed by assembly and recruitment.</title>
        <authorList>
            <person name="Haro-Moreno J.M."/>
            <person name="Lopez-Perez M."/>
            <person name="De La Torre J.R."/>
            <person name="Picazo A."/>
            <person name="Camacho A."/>
            <person name="Rodriguez-Valera F."/>
        </authorList>
    </citation>
    <scope>NUCLEOTIDE SEQUENCE [LARGE SCALE GENOMIC DNA]</scope>
    <source>
        <strain evidence="2">MED-G82</strain>
    </source>
</reference>
<evidence type="ECO:0000259" key="1">
    <source>
        <dbReference type="Pfam" id="PF12697"/>
    </source>
</evidence>
<feature type="domain" description="AB hydrolase-1" evidence="1">
    <location>
        <begin position="53"/>
        <end position="287"/>
    </location>
</feature>
<dbReference type="SUPFAM" id="SSF53474">
    <property type="entry name" value="alpha/beta-Hydrolases"/>
    <property type="match status" value="1"/>
</dbReference>
<protein>
    <submittedName>
        <fullName evidence="2">Alpha/beta hydrolase</fullName>
    </submittedName>
</protein>
<name>A0A368BXT1_9GAMM</name>
<dbReference type="GO" id="GO:0016020">
    <property type="term" value="C:membrane"/>
    <property type="evidence" value="ECO:0007669"/>
    <property type="project" value="TreeGrafter"/>
</dbReference>
<proteinExistence type="predicted"/>
<dbReference type="InterPro" id="IPR029058">
    <property type="entry name" value="AB_hydrolase_fold"/>
</dbReference>
<organism evidence="2 3">
    <name type="scientific">SAR86 cluster bacterium</name>
    <dbReference type="NCBI Taxonomy" id="2030880"/>
    <lineage>
        <taxon>Bacteria</taxon>
        <taxon>Pseudomonadati</taxon>
        <taxon>Pseudomonadota</taxon>
        <taxon>Gammaproteobacteria</taxon>
        <taxon>SAR86 cluster</taxon>
    </lineage>
</organism>
<evidence type="ECO:0000313" key="2">
    <source>
        <dbReference type="EMBL" id="RCL42083.1"/>
    </source>
</evidence>
<sequence length="297" mass="34164">MKISDSLKEDIADAPNWFHQAIEAKLEQKKYAFNGYEVAYQKWDIDDEEQLTVLIHGTGAHSKWWDPIAPLLESKGTIIAPELPGMGDTSHFNKYDFELFKDAVLGVIDNEGMLKRKIFLVGHSLGGHLAAYIASEMPELVSGLIVIDSPIRPPDYDYDKHISSGPLRPIKYYSSKREILTRFRLMPPQECKNDWYLRFIAEFSIKETSDGWRWKFDDRLFRSLKRLDGYGFSFSCPALFISGSDSLLLGSKIMKYMQSAFSEIMEFKVIKDAAHHVLVDKPLELAELINMELKKWN</sequence>
<dbReference type="PRINTS" id="PR00111">
    <property type="entry name" value="ABHYDROLASE"/>
</dbReference>
<dbReference type="GO" id="GO:0046464">
    <property type="term" value="P:acylglycerol catabolic process"/>
    <property type="evidence" value="ECO:0007669"/>
    <property type="project" value="TreeGrafter"/>
</dbReference>